<protein>
    <submittedName>
        <fullName evidence="1">Uncharacterized protein</fullName>
    </submittedName>
</protein>
<dbReference type="AlphaFoldDB" id="A0A5N7D2I3"/>
<dbReference type="EMBL" id="ML736813">
    <property type="protein sequence ID" value="KAE8400622.1"/>
    <property type="molecule type" value="Genomic_DNA"/>
</dbReference>
<accession>A0A5N7D2I3</accession>
<accession>A0A5N6I6Z2</accession>
<dbReference type="RefSeq" id="XP_031937941.1">
    <property type="nucleotide sequence ID" value="XM_032087929.1"/>
</dbReference>
<evidence type="ECO:0000313" key="1">
    <source>
        <dbReference type="EMBL" id="KAE8400622.1"/>
    </source>
</evidence>
<organism evidence="1 2">
    <name type="scientific">Aspergillus pseudonomiae</name>
    <dbReference type="NCBI Taxonomy" id="1506151"/>
    <lineage>
        <taxon>Eukaryota</taxon>
        <taxon>Fungi</taxon>
        <taxon>Dikarya</taxon>
        <taxon>Ascomycota</taxon>
        <taxon>Pezizomycotina</taxon>
        <taxon>Eurotiomycetes</taxon>
        <taxon>Eurotiomycetidae</taxon>
        <taxon>Eurotiales</taxon>
        <taxon>Aspergillaceae</taxon>
        <taxon>Aspergillus</taxon>
        <taxon>Aspergillus subgen. Circumdati</taxon>
    </lineage>
</organism>
<dbReference type="Proteomes" id="UP000325579">
    <property type="component" value="Unassembled WGS sequence"/>
</dbReference>
<gene>
    <name evidence="1" type="ORF">BDV37DRAFT_286496</name>
</gene>
<sequence>MYLTLWALALFIASVFAKGEVRVCKQNDTYPDCGWYGETHSACDGTLESDRPASRPYLIAHTVGKGEDTLDGVSDQCLKEYGHGCRWPYNAKGQQKGKLLYCAKAEEQQDT</sequence>
<reference evidence="1 2" key="1">
    <citation type="submission" date="2019-04" db="EMBL/GenBank/DDBJ databases">
        <authorList>
            <consortium name="DOE Joint Genome Institute"/>
            <person name="Mondo S."/>
            <person name="Kjaerbolling I."/>
            <person name="Vesth T."/>
            <person name="Frisvad J.C."/>
            <person name="Nybo J.L."/>
            <person name="Theobald S."/>
            <person name="Kildgaard S."/>
            <person name="Isbrandt T."/>
            <person name="Kuo A."/>
            <person name="Sato A."/>
            <person name="Lyhne E.K."/>
            <person name="Kogle M.E."/>
            <person name="Wiebenga A."/>
            <person name="Kun R.S."/>
            <person name="Lubbers R.J."/>
            <person name="Makela M.R."/>
            <person name="Barry K."/>
            <person name="Chovatia M."/>
            <person name="Clum A."/>
            <person name="Daum C."/>
            <person name="Haridas S."/>
            <person name="He G."/>
            <person name="LaButti K."/>
            <person name="Lipzen A."/>
            <person name="Riley R."/>
            <person name="Salamov A."/>
            <person name="Simmons B.A."/>
            <person name="Magnuson J.K."/>
            <person name="Henrissat B."/>
            <person name="Mortensen U.H."/>
            <person name="Larsen T.O."/>
            <person name="Devries R.P."/>
            <person name="Grigoriev I.V."/>
            <person name="Machida M."/>
            <person name="Baker S.E."/>
            <person name="Andersen M.R."/>
            <person name="Cantor M.N."/>
            <person name="Hua S.X."/>
        </authorList>
    </citation>
    <scope>NUCLEOTIDE SEQUENCE [LARGE SCALE GENOMIC DNA]</scope>
    <source>
        <strain evidence="1 2">CBS 119388</strain>
    </source>
</reference>
<name>A0A5N7D2I3_9EURO</name>
<dbReference type="OrthoDB" id="10382978at2759"/>
<dbReference type="GeneID" id="43672620"/>
<evidence type="ECO:0000313" key="2">
    <source>
        <dbReference type="Proteomes" id="UP000325579"/>
    </source>
</evidence>
<proteinExistence type="predicted"/>
<keyword evidence="2" id="KW-1185">Reference proteome</keyword>